<reference evidence="1 3" key="1">
    <citation type="journal article" date="2011" name="Nature">
        <title>The Medicago genome provides insight into the evolution of rhizobial symbioses.</title>
        <authorList>
            <person name="Young N.D."/>
            <person name="Debelle F."/>
            <person name="Oldroyd G.E."/>
            <person name="Geurts R."/>
            <person name="Cannon S.B."/>
            <person name="Udvardi M.K."/>
            <person name="Benedito V.A."/>
            <person name="Mayer K.F."/>
            <person name="Gouzy J."/>
            <person name="Schoof H."/>
            <person name="Van de Peer Y."/>
            <person name="Proost S."/>
            <person name="Cook D.R."/>
            <person name="Meyers B.C."/>
            <person name="Spannagl M."/>
            <person name="Cheung F."/>
            <person name="De Mita S."/>
            <person name="Krishnakumar V."/>
            <person name="Gundlach H."/>
            <person name="Zhou S."/>
            <person name="Mudge J."/>
            <person name="Bharti A.K."/>
            <person name="Murray J.D."/>
            <person name="Naoumkina M.A."/>
            <person name="Rosen B."/>
            <person name="Silverstein K.A."/>
            <person name="Tang H."/>
            <person name="Rombauts S."/>
            <person name="Zhao P.X."/>
            <person name="Zhou P."/>
            <person name="Barbe V."/>
            <person name="Bardou P."/>
            <person name="Bechner M."/>
            <person name="Bellec A."/>
            <person name="Berger A."/>
            <person name="Berges H."/>
            <person name="Bidwell S."/>
            <person name="Bisseling T."/>
            <person name="Choisne N."/>
            <person name="Couloux A."/>
            <person name="Denny R."/>
            <person name="Deshpande S."/>
            <person name="Dai X."/>
            <person name="Doyle J.J."/>
            <person name="Dudez A.M."/>
            <person name="Farmer A.D."/>
            <person name="Fouteau S."/>
            <person name="Franken C."/>
            <person name="Gibelin C."/>
            <person name="Gish J."/>
            <person name="Goldstein S."/>
            <person name="Gonzalez A.J."/>
            <person name="Green P.J."/>
            <person name="Hallab A."/>
            <person name="Hartog M."/>
            <person name="Hua A."/>
            <person name="Humphray S.J."/>
            <person name="Jeong D.H."/>
            <person name="Jing Y."/>
            <person name="Jocker A."/>
            <person name="Kenton S.M."/>
            <person name="Kim D.J."/>
            <person name="Klee K."/>
            <person name="Lai H."/>
            <person name="Lang C."/>
            <person name="Lin S."/>
            <person name="Macmil S.L."/>
            <person name="Magdelenat G."/>
            <person name="Matthews L."/>
            <person name="McCorrison J."/>
            <person name="Monaghan E.L."/>
            <person name="Mun J.H."/>
            <person name="Najar F.Z."/>
            <person name="Nicholson C."/>
            <person name="Noirot C."/>
            <person name="O'Bleness M."/>
            <person name="Paule C.R."/>
            <person name="Poulain J."/>
            <person name="Prion F."/>
            <person name="Qin B."/>
            <person name="Qu C."/>
            <person name="Retzel E.F."/>
            <person name="Riddle C."/>
            <person name="Sallet E."/>
            <person name="Samain S."/>
            <person name="Samson N."/>
            <person name="Sanders I."/>
            <person name="Saurat O."/>
            <person name="Scarpelli C."/>
            <person name="Schiex T."/>
            <person name="Segurens B."/>
            <person name="Severin A.J."/>
            <person name="Sherrier D.J."/>
            <person name="Shi R."/>
            <person name="Sims S."/>
            <person name="Singer S.R."/>
            <person name="Sinharoy S."/>
            <person name="Sterck L."/>
            <person name="Viollet A."/>
            <person name="Wang B.B."/>
            <person name="Wang K."/>
            <person name="Wang M."/>
            <person name="Wang X."/>
            <person name="Warfsmann J."/>
            <person name="Weissenbach J."/>
            <person name="White D.D."/>
            <person name="White J.D."/>
            <person name="Wiley G.B."/>
            <person name="Wincker P."/>
            <person name="Xing Y."/>
            <person name="Yang L."/>
            <person name="Yao Z."/>
            <person name="Ying F."/>
            <person name="Zhai J."/>
            <person name="Zhou L."/>
            <person name="Zuber A."/>
            <person name="Denarie J."/>
            <person name="Dixon R.A."/>
            <person name="May G.D."/>
            <person name="Schwartz D.C."/>
            <person name="Rogers J."/>
            <person name="Quetier F."/>
            <person name="Town C.D."/>
            <person name="Roe B.A."/>
        </authorList>
    </citation>
    <scope>NUCLEOTIDE SEQUENCE [LARGE SCALE GENOMIC DNA]</scope>
    <source>
        <strain evidence="1">A17</strain>
        <strain evidence="2 3">cv. Jemalong A17</strain>
    </source>
</reference>
<evidence type="ECO:0000313" key="2">
    <source>
        <dbReference type="EnsemblPlants" id="AES77843"/>
    </source>
</evidence>
<dbReference type="AlphaFoldDB" id="G7KSV9"/>
<keyword evidence="3" id="KW-1185">Reference proteome</keyword>
<evidence type="ECO:0000313" key="1">
    <source>
        <dbReference type="EMBL" id="AES77843.1"/>
    </source>
</evidence>
<evidence type="ECO:0000313" key="3">
    <source>
        <dbReference type="Proteomes" id="UP000002051"/>
    </source>
</evidence>
<reference evidence="2" key="3">
    <citation type="submission" date="2015-04" db="UniProtKB">
        <authorList>
            <consortium name="EnsemblPlants"/>
        </authorList>
    </citation>
    <scope>IDENTIFICATION</scope>
    <source>
        <strain evidence="2">cv. Jemalong A17</strain>
    </source>
</reference>
<name>G7KSV9_MEDTR</name>
<protein>
    <submittedName>
        <fullName evidence="1 2">Uncharacterized protein</fullName>
    </submittedName>
</protein>
<dbReference type="EnsemblPlants" id="AES77843">
    <property type="protein sequence ID" value="AES77843"/>
    <property type="gene ID" value="MTR_7g020880"/>
</dbReference>
<reference evidence="1 3" key="2">
    <citation type="journal article" date="2014" name="BMC Genomics">
        <title>An improved genome release (version Mt4.0) for the model legume Medicago truncatula.</title>
        <authorList>
            <person name="Tang H."/>
            <person name="Krishnakumar V."/>
            <person name="Bidwell S."/>
            <person name="Rosen B."/>
            <person name="Chan A."/>
            <person name="Zhou S."/>
            <person name="Gentzbittel L."/>
            <person name="Childs K.L."/>
            <person name="Yandell M."/>
            <person name="Gundlach H."/>
            <person name="Mayer K.F."/>
            <person name="Schwartz D.C."/>
            <person name="Town C.D."/>
        </authorList>
    </citation>
    <scope>GENOME REANNOTATION</scope>
    <source>
        <strain evidence="2 3">cv. Jemalong A17</strain>
    </source>
</reference>
<dbReference type="HOGENOM" id="CLU_2779722_0_0_1"/>
<accession>G7KSV9</accession>
<gene>
    <name evidence="1" type="ordered locus">MTR_7g020880</name>
</gene>
<dbReference type="PaxDb" id="3880-AES77843"/>
<dbReference type="Proteomes" id="UP000002051">
    <property type="component" value="Unassembled WGS sequence"/>
</dbReference>
<organism evidence="1 3">
    <name type="scientific">Medicago truncatula</name>
    <name type="common">Barrel medic</name>
    <name type="synonym">Medicago tribuloides</name>
    <dbReference type="NCBI Taxonomy" id="3880"/>
    <lineage>
        <taxon>Eukaryota</taxon>
        <taxon>Viridiplantae</taxon>
        <taxon>Streptophyta</taxon>
        <taxon>Embryophyta</taxon>
        <taxon>Tracheophyta</taxon>
        <taxon>Spermatophyta</taxon>
        <taxon>Magnoliopsida</taxon>
        <taxon>eudicotyledons</taxon>
        <taxon>Gunneridae</taxon>
        <taxon>Pentapetalae</taxon>
        <taxon>rosids</taxon>
        <taxon>fabids</taxon>
        <taxon>Fabales</taxon>
        <taxon>Fabaceae</taxon>
        <taxon>Papilionoideae</taxon>
        <taxon>50 kb inversion clade</taxon>
        <taxon>NPAAA clade</taxon>
        <taxon>Hologalegina</taxon>
        <taxon>IRL clade</taxon>
        <taxon>Trifolieae</taxon>
        <taxon>Medicago</taxon>
    </lineage>
</organism>
<sequence>MQWNHEQLLVVEAEEIGLWEYGERNVEILSFGGRRMRKSVEDKLHRIFFVVKCLAKNNFAFIGSKEKFY</sequence>
<proteinExistence type="predicted"/>
<dbReference type="EMBL" id="CM001223">
    <property type="protein sequence ID" value="AES77843.1"/>
    <property type="molecule type" value="Genomic_DNA"/>
</dbReference>